<dbReference type="PRINTS" id="PR00758">
    <property type="entry name" value="ARSENICPUMP"/>
</dbReference>
<dbReference type="PANTHER" id="PTHR43568:SF1">
    <property type="entry name" value="P PROTEIN"/>
    <property type="match status" value="1"/>
</dbReference>
<evidence type="ECO:0000256" key="5">
    <source>
        <dbReference type="ARBA" id="ARBA00022692"/>
    </source>
</evidence>
<evidence type="ECO:0000313" key="10">
    <source>
        <dbReference type="EMBL" id="GAI28143.1"/>
    </source>
</evidence>
<reference evidence="10" key="1">
    <citation type="journal article" date="2014" name="Front. Microbiol.">
        <title>High frequency of phylogenetically diverse reductive dehalogenase-homologous genes in deep subseafloor sedimentary metagenomes.</title>
        <authorList>
            <person name="Kawai M."/>
            <person name="Futagami T."/>
            <person name="Toyoda A."/>
            <person name="Takaki Y."/>
            <person name="Nishi S."/>
            <person name="Hori S."/>
            <person name="Arai W."/>
            <person name="Tsubouchi T."/>
            <person name="Morono Y."/>
            <person name="Uchiyama I."/>
            <person name="Ito T."/>
            <person name="Fujiyama A."/>
            <person name="Inagaki F."/>
            <person name="Takami H."/>
        </authorList>
    </citation>
    <scope>NUCLEOTIDE SEQUENCE</scope>
    <source>
        <strain evidence="10">Expedition CK06-06</strain>
    </source>
</reference>
<feature type="transmembrane region" description="Helical" evidence="8">
    <location>
        <begin position="49"/>
        <end position="74"/>
    </location>
</feature>
<proteinExistence type="inferred from homology"/>
<organism evidence="10">
    <name type="scientific">marine sediment metagenome</name>
    <dbReference type="NCBI Taxonomy" id="412755"/>
    <lineage>
        <taxon>unclassified sequences</taxon>
        <taxon>metagenomes</taxon>
        <taxon>ecological metagenomes</taxon>
    </lineage>
</organism>
<evidence type="ECO:0000256" key="3">
    <source>
        <dbReference type="ARBA" id="ARBA00022448"/>
    </source>
</evidence>
<dbReference type="PANTHER" id="PTHR43568">
    <property type="entry name" value="P PROTEIN"/>
    <property type="match status" value="1"/>
</dbReference>
<evidence type="ECO:0000256" key="6">
    <source>
        <dbReference type="ARBA" id="ARBA00022989"/>
    </source>
</evidence>
<feature type="transmembrane region" description="Helical" evidence="8">
    <location>
        <begin position="15"/>
        <end position="37"/>
    </location>
</feature>
<keyword evidence="5 8" id="KW-0812">Transmembrane</keyword>
<gene>
    <name evidence="10" type="ORF">S06H3_30342</name>
</gene>
<protein>
    <recommendedName>
        <fullName evidence="9">Citrate transporter-like domain-containing protein</fullName>
    </recommendedName>
</protein>
<evidence type="ECO:0000256" key="4">
    <source>
        <dbReference type="ARBA" id="ARBA00022475"/>
    </source>
</evidence>
<feature type="transmembrane region" description="Helical" evidence="8">
    <location>
        <begin position="141"/>
        <end position="161"/>
    </location>
</feature>
<evidence type="ECO:0000259" key="9">
    <source>
        <dbReference type="Pfam" id="PF03600"/>
    </source>
</evidence>
<comment type="subcellular location">
    <subcellularLocation>
        <location evidence="1">Cell membrane</location>
        <topology evidence="1">Multi-pass membrane protein</topology>
    </subcellularLocation>
</comment>
<evidence type="ECO:0000256" key="2">
    <source>
        <dbReference type="ARBA" id="ARBA00009843"/>
    </source>
</evidence>
<dbReference type="InterPro" id="IPR051475">
    <property type="entry name" value="Diverse_Ion_Transporter"/>
</dbReference>
<dbReference type="GO" id="GO:0005886">
    <property type="term" value="C:plasma membrane"/>
    <property type="evidence" value="ECO:0007669"/>
    <property type="project" value="UniProtKB-SubCell"/>
</dbReference>
<feature type="domain" description="Citrate transporter-like" evidence="9">
    <location>
        <begin position="3"/>
        <end position="100"/>
    </location>
</feature>
<keyword evidence="4" id="KW-1003">Cell membrane</keyword>
<dbReference type="Pfam" id="PF03600">
    <property type="entry name" value="CitMHS"/>
    <property type="match status" value="1"/>
</dbReference>
<comment type="caution">
    <text evidence="10">The sequence shown here is derived from an EMBL/GenBank/DDBJ whole genome shotgun (WGS) entry which is preliminary data.</text>
</comment>
<dbReference type="InterPro" id="IPR000802">
    <property type="entry name" value="Arsenical_pump_ArsB"/>
</dbReference>
<dbReference type="InterPro" id="IPR004680">
    <property type="entry name" value="Cit_transptr-like_dom"/>
</dbReference>
<keyword evidence="7 8" id="KW-0472">Membrane</keyword>
<keyword evidence="3" id="KW-0813">Transport</keyword>
<evidence type="ECO:0000256" key="1">
    <source>
        <dbReference type="ARBA" id="ARBA00004651"/>
    </source>
</evidence>
<comment type="similarity">
    <text evidence="2">Belongs to the CitM (TC 2.A.11) transporter family.</text>
</comment>
<feature type="non-terminal residue" evidence="10">
    <location>
        <position position="1"/>
    </location>
</feature>
<evidence type="ECO:0000256" key="7">
    <source>
        <dbReference type="ARBA" id="ARBA00023136"/>
    </source>
</evidence>
<dbReference type="EMBL" id="BARV01017859">
    <property type="protein sequence ID" value="GAI28143.1"/>
    <property type="molecule type" value="Genomic_DNA"/>
</dbReference>
<dbReference type="AlphaFoldDB" id="X1MA27"/>
<feature type="transmembrane region" description="Helical" evidence="8">
    <location>
        <begin position="94"/>
        <end position="121"/>
    </location>
</feature>
<name>X1MA27_9ZZZZ</name>
<keyword evidence="6 8" id="KW-1133">Transmembrane helix</keyword>
<accession>X1MA27</accession>
<evidence type="ECO:0000256" key="8">
    <source>
        <dbReference type="SAM" id="Phobius"/>
    </source>
</evidence>
<sequence length="162" mass="16811">PKLDRILSDIRWDVLLFFISLFVIVGGLEAGGLLNLAGNGIISLTRYGMLLTAIVVLWVGALASGVVSNVPFTIAMLPILKGLASQGVPVAPLWWALALGVGFGGNLTPIGAAANVLVVSLSDSMGERLTFKGWLRNGSPIALATCIIGSVALMLAIKLGLF</sequence>
<dbReference type="GO" id="GO:0015105">
    <property type="term" value="F:arsenite transmembrane transporter activity"/>
    <property type="evidence" value="ECO:0007669"/>
    <property type="project" value="InterPro"/>
</dbReference>